<protein>
    <submittedName>
        <fullName evidence="2">PorT family protein</fullName>
    </submittedName>
</protein>
<dbReference type="InterPro" id="IPR025665">
    <property type="entry name" value="Beta-barrel_OMP_2"/>
</dbReference>
<dbReference type="Proteomes" id="UP000708576">
    <property type="component" value="Unassembled WGS sequence"/>
</dbReference>
<sequence length="240" mass="27198">MIKHILILQILGLISLGKTYSQDCKKINYQFDFGTTLSIPYENTIEYSTNFDFHPQTNYNSEIGYFLEFLVSCNLNNKYGISTGVNYSYSSLGIIDKIGRFENKGSLSASYVNIPVLFNYRITDKIPISISAGPYIGFIIDAVEKGTSYIDTTGIITMEPEIFETKYNYDTNIKEDYTSIDYGLLLQLDYEVNLTKGLNGVILTRFNYGLKNVLTNDLSNKSSAHEWKNYSIQIGLGLKL</sequence>
<accession>A0ABS5K1I2</accession>
<evidence type="ECO:0000313" key="3">
    <source>
        <dbReference type="Proteomes" id="UP000708576"/>
    </source>
</evidence>
<dbReference type="Pfam" id="PF13568">
    <property type="entry name" value="OMP_b-brl_2"/>
    <property type="match status" value="1"/>
</dbReference>
<reference evidence="2 3" key="1">
    <citation type="journal article" date="2015" name="Int. J. Syst. Evol. Microbiol.">
        <title>Carboxylicivirga linearis sp. nov., isolated from a sea cucumber culture pond.</title>
        <authorList>
            <person name="Wang F.Q."/>
            <person name="Zhou Y.X."/>
            <person name="Lin X.Z."/>
            <person name="Chen G.J."/>
            <person name="Du Z.J."/>
        </authorList>
    </citation>
    <scope>NUCLEOTIDE SEQUENCE [LARGE SCALE GENOMIC DNA]</scope>
    <source>
        <strain evidence="2 3">FB218</strain>
    </source>
</reference>
<name>A0ABS5K1I2_9BACT</name>
<evidence type="ECO:0000313" key="2">
    <source>
        <dbReference type="EMBL" id="MBS2101027.1"/>
    </source>
</evidence>
<keyword evidence="3" id="KW-1185">Reference proteome</keyword>
<organism evidence="2 3">
    <name type="scientific">Carboxylicivirga linearis</name>
    <dbReference type="NCBI Taxonomy" id="1628157"/>
    <lineage>
        <taxon>Bacteria</taxon>
        <taxon>Pseudomonadati</taxon>
        <taxon>Bacteroidota</taxon>
        <taxon>Bacteroidia</taxon>
        <taxon>Marinilabiliales</taxon>
        <taxon>Marinilabiliaceae</taxon>
        <taxon>Carboxylicivirga</taxon>
    </lineage>
</organism>
<feature type="domain" description="Outer membrane protein beta-barrel" evidence="1">
    <location>
        <begin position="30"/>
        <end position="213"/>
    </location>
</feature>
<comment type="caution">
    <text evidence="2">The sequence shown here is derived from an EMBL/GenBank/DDBJ whole genome shotgun (WGS) entry which is preliminary data.</text>
</comment>
<proteinExistence type="predicted"/>
<dbReference type="RefSeq" id="WP_212220013.1">
    <property type="nucleotide sequence ID" value="NZ_JAGUCO010000035.1"/>
</dbReference>
<gene>
    <name evidence="2" type="ORF">KEM10_22270</name>
</gene>
<evidence type="ECO:0000259" key="1">
    <source>
        <dbReference type="Pfam" id="PF13568"/>
    </source>
</evidence>
<dbReference type="EMBL" id="JAGUCO010000035">
    <property type="protein sequence ID" value="MBS2101027.1"/>
    <property type="molecule type" value="Genomic_DNA"/>
</dbReference>